<sequence length="157" mass="18633">MWRKNYLNWLHVHFDGMVKNGQEFEVEGTNSNRRETRKNSWFSGDLQHPKPAKKSMWNKEHIQEGTNTVMAVTEQYRPSFHEMETARRGKHQKKKEKKKKERDEEHSRAMWNIDNELASHADLHFRVHRGLVMLYGSGLSEDHRVGDVKMGCLSFLK</sequence>
<dbReference type="STRING" id="283909.R7TH02"/>
<dbReference type="EnsemblMetazoa" id="CapteT190501">
    <property type="protein sequence ID" value="CapteP190501"/>
    <property type="gene ID" value="CapteG190501"/>
</dbReference>
<accession>R7TH02</accession>
<gene>
    <name evidence="2" type="ORF">CAPTEDRAFT_190501</name>
</gene>
<organism evidence="2">
    <name type="scientific">Capitella teleta</name>
    <name type="common">Polychaete worm</name>
    <dbReference type="NCBI Taxonomy" id="283909"/>
    <lineage>
        <taxon>Eukaryota</taxon>
        <taxon>Metazoa</taxon>
        <taxon>Spiralia</taxon>
        <taxon>Lophotrochozoa</taxon>
        <taxon>Annelida</taxon>
        <taxon>Polychaeta</taxon>
        <taxon>Sedentaria</taxon>
        <taxon>Scolecida</taxon>
        <taxon>Capitellidae</taxon>
        <taxon>Capitella</taxon>
    </lineage>
</organism>
<dbReference type="EMBL" id="AMQN01002724">
    <property type="status" value="NOT_ANNOTATED_CDS"/>
    <property type="molecule type" value="Genomic_DNA"/>
</dbReference>
<feature type="compositionally biased region" description="Basic residues" evidence="1">
    <location>
        <begin position="88"/>
        <end position="100"/>
    </location>
</feature>
<reference evidence="3" key="3">
    <citation type="submission" date="2015-06" db="UniProtKB">
        <authorList>
            <consortium name="EnsemblMetazoa"/>
        </authorList>
    </citation>
    <scope>IDENTIFICATION</scope>
</reference>
<feature type="region of interest" description="Disordered" evidence="1">
    <location>
        <begin position="25"/>
        <end position="56"/>
    </location>
</feature>
<keyword evidence="4" id="KW-1185">Reference proteome</keyword>
<protein>
    <submittedName>
        <fullName evidence="2 3">Uncharacterized protein</fullName>
    </submittedName>
</protein>
<dbReference type="HOGENOM" id="CLU_1679609_0_0_1"/>
<dbReference type="EMBL" id="KB309928">
    <property type="protein sequence ID" value="ELT92984.1"/>
    <property type="molecule type" value="Genomic_DNA"/>
</dbReference>
<name>R7TH02_CAPTE</name>
<dbReference type="Proteomes" id="UP000014760">
    <property type="component" value="Unassembled WGS sequence"/>
</dbReference>
<proteinExistence type="predicted"/>
<dbReference type="AlphaFoldDB" id="R7TH02"/>
<evidence type="ECO:0000313" key="4">
    <source>
        <dbReference type="Proteomes" id="UP000014760"/>
    </source>
</evidence>
<reference evidence="2 4" key="2">
    <citation type="journal article" date="2013" name="Nature">
        <title>Insights into bilaterian evolution from three spiralian genomes.</title>
        <authorList>
            <person name="Simakov O."/>
            <person name="Marletaz F."/>
            <person name="Cho S.J."/>
            <person name="Edsinger-Gonzales E."/>
            <person name="Havlak P."/>
            <person name="Hellsten U."/>
            <person name="Kuo D.H."/>
            <person name="Larsson T."/>
            <person name="Lv J."/>
            <person name="Arendt D."/>
            <person name="Savage R."/>
            <person name="Osoegawa K."/>
            <person name="de Jong P."/>
            <person name="Grimwood J."/>
            <person name="Chapman J.A."/>
            <person name="Shapiro H."/>
            <person name="Aerts A."/>
            <person name="Otillar R.P."/>
            <person name="Terry A.Y."/>
            <person name="Boore J.L."/>
            <person name="Grigoriev I.V."/>
            <person name="Lindberg D.R."/>
            <person name="Seaver E.C."/>
            <person name="Weisblat D.A."/>
            <person name="Putnam N.H."/>
            <person name="Rokhsar D.S."/>
        </authorList>
    </citation>
    <scope>NUCLEOTIDE SEQUENCE</scope>
    <source>
        <strain evidence="2 4">I ESC-2004</strain>
    </source>
</reference>
<evidence type="ECO:0000313" key="3">
    <source>
        <dbReference type="EnsemblMetazoa" id="CapteP190501"/>
    </source>
</evidence>
<feature type="region of interest" description="Disordered" evidence="1">
    <location>
        <begin position="77"/>
        <end position="106"/>
    </location>
</feature>
<evidence type="ECO:0000256" key="1">
    <source>
        <dbReference type="SAM" id="MobiDB-lite"/>
    </source>
</evidence>
<reference evidence="4" key="1">
    <citation type="submission" date="2012-12" db="EMBL/GenBank/DDBJ databases">
        <authorList>
            <person name="Hellsten U."/>
            <person name="Grimwood J."/>
            <person name="Chapman J.A."/>
            <person name="Shapiro H."/>
            <person name="Aerts A."/>
            <person name="Otillar R.P."/>
            <person name="Terry A.Y."/>
            <person name="Boore J.L."/>
            <person name="Simakov O."/>
            <person name="Marletaz F."/>
            <person name="Cho S.-J."/>
            <person name="Edsinger-Gonzales E."/>
            <person name="Havlak P."/>
            <person name="Kuo D.-H."/>
            <person name="Larsson T."/>
            <person name="Lv J."/>
            <person name="Arendt D."/>
            <person name="Savage R."/>
            <person name="Osoegawa K."/>
            <person name="de Jong P."/>
            <person name="Lindberg D.R."/>
            <person name="Seaver E.C."/>
            <person name="Weisblat D.A."/>
            <person name="Putnam N.H."/>
            <person name="Grigoriev I.V."/>
            <person name="Rokhsar D.S."/>
        </authorList>
    </citation>
    <scope>NUCLEOTIDE SEQUENCE</scope>
    <source>
        <strain evidence="4">I ESC-2004</strain>
    </source>
</reference>
<evidence type="ECO:0000313" key="2">
    <source>
        <dbReference type="EMBL" id="ELT92984.1"/>
    </source>
</evidence>